<feature type="compositionally biased region" description="Polar residues" evidence="1">
    <location>
        <begin position="59"/>
        <end position="70"/>
    </location>
</feature>
<sequence length="254" mass="28717">MCDFELNIMREIKATVAVLAIENSKLRQELDEAKMKCSSYEQQIRSMENVVTREKKESSGNNTSCQTGLSTPIPVNKQAKNSTTPSTLSHTSKLEGSEREAPPVPRPAESSYAAAAARKSAGATSGEVNRNSGNNDWIEVTSNRRNNPIKRGNNCITSLKAVERRKYLHVWRLDKGTTEENLKEYIMQILGNDSEIVIQKLKPKIERDYASFKVGVTLSNFDKLCDPEVWPLNVEFSEWIWFRYPTNAARLETK</sequence>
<accession>A0A922MXT2</accession>
<name>A0A922MXT2_SPOEX</name>
<dbReference type="Proteomes" id="UP000814243">
    <property type="component" value="Unassembled WGS sequence"/>
</dbReference>
<feature type="compositionally biased region" description="Basic and acidic residues" evidence="1">
    <location>
        <begin position="92"/>
        <end position="101"/>
    </location>
</feature>
<proteinExistence type="predicted"/>
<comment type="caution">
    <text evidence="2">The sequence shown here is derived from an EMBL/GenBank/DDBJ whole genome shotgun (WGS) entry which is preliminary data.</text>
</comment>
<feature type="compositionally biased region" description="Polar residues" evidence="1">
    <location>
        <begin position="126"/>
        <end position="140"/>
    </location>
</feature>
<gene>
    <name evidence="2" type="ORF">HF086_011860</name>
</gene>
<protein>
    <submittedName>
        <fullName evidence="2">Uncharacterized protein</fullName>
    </submittedName>
</protein>
<organism evidence="2 3">
    <name type="scientific">Spodoptera exigua</name>
    <name type="common">Beet armyworm</name>
    <name type="synonym">Noctua fulgens</name>
    <dbReference type="NCBI Taxonomy" id="7107"/>
    <lineage>
        <taxon>Eukaryota</taxon>
        <taxon>Metazoa</taxon>
        <taxon>Ecdysozoa</taxon>
        <taxon>Arthropoda</taxon>
        <taxon>Hexapoda</taxon>
        <taxon>Insecta</taxon>
        <taxon>Pterygota</taxon>
        <taxon>Neoptera</taxon>
        <taxon>Endopterygota</taxon>
        <taxon>Lepidoptera</taxon>
        <taxon>Glossata</taxon>
        <taxon>Ditrysia</taxon>
        <taxon>Noctuoidea</taxon>
        <taxon>Noctuidae</taxon>
        <taxon>Amphipyrinae</taxon>
        <taxon>Spodoptera</taxon>
    </lineage>
</organism>
<evidence type="ECO:0000256" key="1">
    <source>
        <dbReference type="SAM" id="MobiDB-lite"/>
    </source>
</evidence>
<feature type="region of interest" description="Disordered" evidence="1">
    <location>
        <begin position="50"/>
        <end position="140"/>
    </location>
</feature>
<feature type="compositionally biased region" description="Polar residues" evidence="1">
    <location>
        <begin position="78"/>
        <end position="91"/>
    </location>
</feature>
<evidence type="ECO:0000313" key="3">
    <source>
        <dbReference type="Proteomes" id="UP000814243"/>
    </source>
</evidence>
<dbReference type="EMBL" id="JACEFF010000073">
    <property type="protein sequence ID" value="KAH9644691.1"/>
    <property type="molecule type" value="Genomic_DNA"/>
</dbReference>
<reference evidence="2" key="1">
    <citation type="journal article" date="2021" name="G3 (Bethesda)">
        <title>Genome and transcriptome analysis of the beet armyworm Spodoptera exigua reveals targets for pest control. .</title>
        <authorList>
            <person name="Simon S."/>
            <person name="Breeschoten T."/>
            <person name="Jansen H.J."/>
            <person name="Dirks R.P."/>
            <person name="Schranz M.E."/>
            <person name="Ros V.I.D."/>
        </authorList>
    </citation>
    <scope>NUCLEOTIDE SEQUENCE</scope>
    <source>
        <strain evidence="2">TB_SE_WUR_2020</strain>
    </source>
</reference>
<evidence type="ECO:0000313" key="2">
    <source>
        <dbReference type="EMBL" id="KAH9644691.1"/>
    </source>
</evidence>
<dbReference type="AlphaFoldDB" id="A0A922MXT2"/>
<feature type="compositionally biased region" description="Low complexity" evidence="1">
    <location>
        <begin position="107"/>
        <end position="125"/>
    </location>
</feature>